<protein>
    <submittedName>
        <fullName evidence="1">Uncharacterized protein</fullName>
    </submittedName>
</protein>
<accession>A0A9P8AKY3</accession>
<organism evidence="1 2">
    <name type="scientific">Guyanagaster necrorhizus</name>
    <dbReference type="NCBI Taxonomy" id="856835"/>
    <lineage>
        <taxon>Eukaryota</taxon>
        <taxon>Fungi</taxon>
        <taxon>Dikarya</taxon>
        <taxon>Basidiomycota</taxon>
        <taxon>Agaricomycotina</taxon>
        <taxon>Agaricomycetes</taxon>
        <taxon>Agaricomycetidae</taxon>
        <taxon>Agaricales</taxon>
        <taxon>Marasmiineae</taxon>
        <taxon>Physalacriaceae</taxon>
        <taxon>Guyanagaster</taxon>
    </lineage>
</organism>
<proteinExistence type="predicted"/>
<dbReference type="GeneID" id="66109894"/>
<evidence type="ECO:0000313" key="1">
    <source>
        <dbReference type="EMBL" id="KAG7439668.1"/>
    </source>
</evidence>
<dbReference type="AlphaFoldDB" id="A0A9P8AKY3"/>
<reference evidence="1" key="1">
    <citation type="submission" date="2020-11" db="EMBL/GenBank/DDBJ databases">
        <title>Adaptations for nitrogen fixation in a non-lichenized fungal sporocarp promotes dispersal by wood-feeding termites.</title>
        <authorList>
            <consortium name="DOE Joint Genome Institute"/>
            <person name="Koch R.A."/>
            <person name="Yoon G."/>
            <person name="Arayal U."/>
            <person name="Lail K."/>
            <person name="Amirebrahimi M."/>
            <person name="Labutti K."/>
            <person name="Lipzen A."/>
            <person name="Riley R."/>
            <person name="Barry K."/>
            <person name="Henrissat B."/>
            <person name="Grigoriev I.V."/>
            <person name="Herr J.R."/>
            <person name="Aime M.C."/>
        </authorList>
    </citation>
    <scope>NUCLEOTIDE SEQUENCE</scope>
    <source>
        <strain evidence="1">MCA 3950</strain>
    </source>
</reference>
<dbReference type="EMBL" id="MU250587">
    <property type="protein sequence ID" value="KAG7439668.1"/>
    <property type="molecule type" value="Genomic_DNA"/>
</dbReference>
<evidence type="ECO:0000313" key="2">
    <source>
        <dbReference type="Proteomes" id="UP000812287"/>
    </source>
</evidence>
<comment type="caution">
    <text evidence="1">The sequence shown here is derived from an EMBL/GenBank/DDBJ whole genome shotgun (WGS) entry which is preliminary data.</text>
</comment>
<sequence>MRGFRLRFETVYIFKTLTDTSPSQNRSGSKAVKTDDLRDIHSTFLKTKRHACGYPHPSIKGRQKKAMDKMSPALWLGVEPDSM</sequence>
<keyword evidence="2" id="KW-1185">Reference proteome</keyword>
<name>A0A9P8AKY3_9AGAR</name>
<dbReference type="Proteomes" id="UP000812287">
    <property type="component" value="Unassembled WGS sequence"/>
</dbReference>
<dbReference type="RefSeq" id="XP_043033168.1">
    <property type="nucleotide sequence ID" value="XM_043187597.1"/>
</dbReference>
<gene>
    <name evidence="1" type="ORF">BT62DRAFT_938741</name>
</gene>